<dbReference type="HOGENOM" id="CLU_3371580_0_0_4"/>
<sequence>MADVLRSKNTENVYTLAGGMGAWKADGMPVKQHS</sequence>
<dbReference type="Proteomes" id="UP000005267">
    <property type="component" value="Chromosome"/>
</dbReference>
<reference evidence="3" key="2">
    <citation type="journal article" date="2013" name="PLoS ONE">
        <title>Genome implosion elicits host-confinement in Alcaligenaceae: evidence from the comparative genomics of Tetrathiobacter kashmirensis, a pathogen in the making.</title>
        <authorList>
            <person name="Ghosh W."/>
            <person name="Alam M."/>
            <person name="Roy C."/>
            <person name="Pyne P."/>
            <person name="George A."/>
            <person name="Chakraborty R."/>
            <person name="Majumder S."/>
            <person name="Agarwal A."/>
            <person name="Chakraborty S."/>
            <person name="Majumdar S."/>
            <person name="Gupta S.K."/>
        </authorList>
    </citation>
    <scope>NUCLEOTIDE SEQUENCE [LARGE SCALE GENOMIC DNA]</scope>
    <source>
        <strain evidence="3">WT001</strain>
    </source>
</reference>
<name>I3U8Y4_ADVKW</name>
<dbReference type="InterPro" id="IPR036873">
    <property type="entry name" value="Rhodanese-like_dom_sf"/>
</dbReference>
<proteinExistence type="predicted"/>
<accession>I3U8Y4</accession>
<keyword evidence="3" id="KW-1185">Reference proteome</keyword>
<evidence type="ECO:0000313" key="3">
    <source>
        <dbReference type="Proteomes" id="UP000005267"/>
    </source>
</evidence>
<dbReference type="Gene3D" id="3.40.250.10">
    <property type="entry name" value="Rhodanese-like domain"/>
    <property type="match status" value="1"/>
</dbReference>
<feature type="domain" description="Rhodanese" evidence="1">
    <location>
        <begin position="1"/>
        <end position="32"/>
    </location>
</feature>
<dbReference type="KEGG" id="aka:TKWG_04740"/>
<evidence type="ECO:0000313" key="2">
    <source>
        <dbReference type="EMBL" id="AFK61472.1"/>
    </source>
</evidence>
<dbReference type="PROSITE" id="PS50206">
    <property type="entry name" value="RHODANESE_3"/>
    <property type="match status" value="1"/>
</dbReference>
<dbReference type="SUPFAM" id="SSF52821">
    <property type="entry name" value="Rhodanese/Cell cycle control phosphatase"/>
    <property type="match status" value="1"/>
</dbReference>
<protein>
    <recommendedName>
        <fullName evidence="1">Rhodanese domain-containing protein</fullName>
    </recommendedName>
</protein>
<evidence type="ECO:0000259" key="1">
    <source>
        <dbReference type="PROSITE" id="PS50206"/>
    </source>
</evidence>
<dbReference type="AlphaFoldDB" id="I3U8Y4"/>
<dbReference type="InterPro" id="IPR001763">
    <property type="entry name" value="Rhodanese-like_dom"/>
</dbReference>
<gene>
    <name evidence="2" type="ordered locus">TKWG_04740</name>
</gene>
<dbReference type="STRING" id="1036672.TKWG_04740"/>
<organism evidence="2 3">
    <name type="scientific">Advenella kashmirensis (strain DSM 17095 / LMG 22695 / WT001)</name>
    <name type="common">Tetrathiobacter kashmirensis</name>
    <dbReference type="NCBI Taxonomy" id="1036672"/>
    <lineage>
        <taxon>Bacteria</taxon>
        <taxon>Pseudomonadati</taxon>
        <taxon>Pseudomonadota</taxon>
        <taxon>Betaproteobacteria</taxon>
        <taxon>Burkholderiales</taxon>
        <taxon>Alcaligenaceae</taxon>
    </lineage>
</organism>
<dbReference type="EMBL" id="CP003555">
    <property type="protein sequence ID" value="AFK61472.1"/>
    <property type="molecule type" value="Genomic_DNA"/>
</dbReference>
<reference evidence="2 3" key="1">
    <citation type="journal article" date="2011" name="J. Bacteriol.">
        <title>Whole-genome shotgun sequencing of the sulfur-oxidizing chemoautotroph Tetrathiobacter kashmirensis.</title>
        <authorList>
            <person name="Ghosh W."/>
            <person name="George A."/>
            <person name="Agarwal A."/>
            <person name="Raj P."/>
            <person name="Alam M."/>
            <person name="Pyne P."/>
            <person name="Das Gupta S.K."/>
        </authorList>
    </citation>
    <scope>NUCLEOTIDE SEQUENCE [LARGE SCALE GENOMIC DNA]</scope>
    <source>
        <strain evidence="2 3">WT001</strain>
    </source>
</reference>